<dbReference type="PANTHER" id="PTHR10027">
    <property type="entry name" value="CALCIUM-ACTIVATED POTASSIUM CHANNEL ALPHA CHAIN"/>
    <property type="match status" value="1"/>
</dbReference>
<evidence type="ECO:0000256" key="5">
    <source>
        <dbReference type="ARBA" id="ARBA00022826"/>
    </source>
</evidence>
<evidence type="ECO:0000313" key="15">
    <source>
        <dbReference type="EMBL" id="GBG25958.1"/>
    </source>
</evidence>
<protein>
    <submittedName>
        <fullName evidence="15">Receptor expression-enhancing protein 1</fullName>
    </submittedName>
</protein>
<keyword evidence="8" id="KW-0406">Ion transport</keyword>
<evidence type="ECO:0000256" key="10">
    <source>
        <dbReference type="ARBA" id="ARBA00023303"/>
    </source>
</evidence>
<dbReference type="InterPro" id="IPR000008">
    <property type="entry name" value="C2_dom"/>
</dbReference>
<dbReference type="Gene3D" id="3.40.50.720">
    <property type="entry name" value="NAD(P)-binding Rossmann-like Domain"/>
    <property type="match status" value="1"/>
</dbReference>
<evidence type="ECO:0000259" key="13">
    <source>
        <dbReference type="PROSITE" id="PS50004"/>
    </source>
</evidence>
<dbReference type="PROSITE" id="PS51201">
    <property type="entry name" value="RCK_N"/>
    <property type="match status" value="1"/>
</dbReference>
<keyword evidence="4 12" id="KW-0812">Transmembrane</keyword>
<feature type="transmembrane region" description="Helical" evidence="12">
    <location>
        <begin position="230"/>
        <end position="250"/>
    </location>
</feature>
<proteinExistence type="predicted"/>
<evidence type="ECO:0000256" key="2">
    <source>
        <dbReference type="ARBA" id="ARBA00022448"/>
    </source>
</evidence>
<name>A0A2R5G837_9STRA</name>
<evidence type="ECO:0000256" key="12">
    <source>
        <dbReference type="SAM" id="Phobius"/>
    </source>
</evidence>
<keyword evidence="16" id="KW-1185">Reference proteome</keyword>
<dbReference type="SUPFAM" id="SSF81324">
    <property type="entry name" value="Voltage-gated potassium channels"/>
    <property type="match status" value="1"/>
</dbReference>
<dbReference type="InterPro" id="IPR027359">
    <property type="entry name" value="Volt_channel_dom_sf"/>
</dbReference>
<dbReference type="Pfam" id="PF03493">
    <property type="entry name" value="BK_channel_a"/>
    <property type="match status" value="1"/>
</dbReference>
<feature type="transmembrane region" description="Helical" evidence="12">
    <location>
        <begin position="142"/>
        <end position="166"/>
    </location>
</feature>
<evidence type="ECO:0000256" key="8">
    <source>
        <dbReference type="ARBA" id="ARBA00023065"/>
    </source>
</evidence>
<dbReference type="SUPFAM" id="SSF49562">
    <property type="entry name" value="C2 domain (Calcium/lipid-binding domain, CaLB)"/>
    <property type="match status" value="2"/>
</dbReference>
<dbReference type="Gene3D" id="2.60.40.150">
    <property type="entry name" value="C2 domain"/>
    <property type="match status" value="2"/>
</dbReference>
<dbReference type="Pfam" id="PF00520">
    <property type="entry name" value="Ion_trans"/>
    <property type="match status" value="1"/>
</dbReference>
<evidence type="ECO:0000256" key="7">
    <source>
        <dbReference type="ARBA" id="ARBA00022989"/>
    </source>
</evidence>
<dbReference type="InterPro" id="IPR003148">
    <property type="entry name" value="RCK_N"/>
</dbReference>
<keyword evidence="3" id="KW-0633">Potassium transport</keyword>
<evidence type="ECO:0000256" key="4">
    <source>
        <dbReference type="ARBA" id="ARBA00022692"/>
    </source>
</evidence>
<feature type="transmembrane region" description="Helical" evidence="12">
    <location>
        <begin position="270"/>
        <end position="288"/>
    </location>
</feature>
<dbReference type="InterPro" id="IPR005821">
    <property type="entry name" value="Ion_trans_dom"/>
</dbReference>
<dbReference type="CDD" id="cd00030">
    <property type="entry name" value="C2"/>
    <property type="match status" value="1"/>
</dbReference>
<evidence type="ECO:0000259" key="14">
    <source>
        <dbReference type="PROSITE" id="PS51201"/>
    </source>
</evidence>
<feature type="transmembrane region" description="Helical" evidence="12">
    <location>
        <begin position="203"/>
        <end position="224"/>
    </location>
</feature>
<feature type="region of interest" description="Disordered" evidence="11">
    <location>
        <begin position="837"/>
        <end position="871"/>
    </location>
</feature>
<dbReference type="InterPro" id="IPR035892">
    <property type="entry name" value="C2_domain_sf"/>
</dbReference>
<dbReference type="Gene3D" id="1.20.120.350">
    <property type="entry name" value="Voltage-gated potassium channels. Chain C"/>
    <property type="match status" value="1"/>
</dbReference>
<dbReference type="Pfam" id="PF03134">
    <property type="entry name" value="TB2_DP1_HVA22"/>
    <property type="match status" value="1"/>
</dbReference>
<sequence>MWSPQGQSRPIGTSYRHKALSSFASETDRWDSTVLPTLRSGKRKANAPGSYGMGNTTAAKSDAPAPVSRFNYLRERTMARFRGRVDSKFHESVVPNSVLRGNGDRQGDDDDEEDEEQRFFVHEDVHVPFRLQLRHILTSSSVGVAIDLISCTLSVIACVFYVWSTYDKSLETLFLFIEAGISAFFLLEYMLRFYVTSHRVRFFFSWFSIVDILTIVPVVFDLLLHESITGTSLAFRIIQILRVLRIARLLRIHRVFTYLKTELQRETARFILNMISITFITAAFIFAIENSLREELYVEPLLFHDAYYFTIVTVSTVGFGDIKVYTQLSRAFIVLIHADGALKFLQEFFHPDHGTQGDVHVVFLMGNLPSAELKMVLESQRYEMSVTYLQGSVHSIEDLDRARAWDVAAVFDIVICTNQLKMELMAKHCLCPGITTFITNLVISLDDDAQRDRGVDSLAPWEKEYRAGCDFELYRTKLTQGFSGIYFEDIALALYMETGTLVIGVEVSAAMHMTDGSTHAKSRLLLNPVGFVIPDTTEFSVHAIVIAQDRASANLSTWRSNPQEPGKGGGGLTASFYGLTAPAQKMSSMKFNTQNTDKPETEASRIEAKVRMYNPTEARPGIEISRKMAEFDSTSLQHQVSSGSGDKRAYGAASERLQRAKIHSQLCEEHPNVKNHVVFIGSTTDLAAFVRILRHKTKGATKNLPVVVLSTTMPSVQTWAALPGEGEHVYIVEGSPLDTFDLKRAGVHYASCAVVSTTQGQMKQAGRALSVDSQRDDSEALAVADADAIFAHQGILRLNPDIEIITEVVNTENIVFLETKSRLLHKAERHLSFHVAPKETADGAQKRPSQVRRMAPTLPDAGDEEFDGTVDIGKNDRHTRGLIASGTIFTISLLDALLAQSFYNPKVLAVLEQLLAGESQTDADAAMWAEVLGEASSSLMYVASVPEEFEEATYGDVFRYFCLEKGMLSVGISRGVTLRRAGISTLGNRHRYVLTNPPAETVLQRQDKIFVLALMEPEEETRGGGMLDKPADPKPTRILNYTKANSEQQREKVTIYFPRFVLATERNFFTAATMVSPTACVTLRITAKSAQNLKNLQTLLPQDPYVRVETLPWNDEAETKAAHGTDPVWKPKHRPVMELPYYGRPVPPDQALLLVEVLDWEATRKNRIIGGNTLDLAQILRKTPLGETRELVVPLKDPDGKSAGTVFLEFEVVMRGTFEVTVLSGRQLRNIQSSFEDLIKEQDPYARVSFLPAPENGNKQVASTKAARGVNPVWDRKRHKSKLTFDFDGEDKPRLLVEVLDEEVLRKDRLIGTGALDLIKRVLSEGAGAREVHKTVTVELVDEEFVPAGSVELDIHFINEAYDESKPVITGLSSRDLNVDIHKMSGSDLLRELGRLFIQVEGELESAAPGFLHEVTDRVPISALFLAMWGLLGALGVVILLTRGAKLLSLCVGVLFPCYWSFKAIETEGKDDDTQWLMYWMIFGTSMVLEETLFKVPAMLQPGLFFATKMIFLVWLSHPKFQGATVAYRRLVAPILRRYEDRIDERLRAARKAVKDLDDRVRLEPESEDES</sequence>
<keyword evidence="10" id="KW-0407">Ion channel</keyword>
<dbReference type="GO" id="GO:0005267">
    <property type="term" value="F:potassium channel activity"/>
    <property type="evidence" value="ECO:0007669"/>
    <property type="project" value="UniProtKB-KW"/>
</dbReference>
<evidence type="ECO:0000256" key="11">
    <source>
        <dbReference type="SAM" id="MobiDB-lite"/>
    </source>
</evidence>
<feature type="domain" description="C2" evidence="13">
    <location>
        <begin position="1064"/>
        <end position="1189"/>
    </location>
</feature>
<dbReference type="PRINTS" id="PR00169">
    <property type="entry name" value="KCHANNEL"/>
</dbReference>
<dbReference type="Pfam" id="PF00168">
    <property type="entry name" value="C2"/>
    <property type="match status" value="2"/>
</dbReference>
<dbReference type="OrthoDB" id="10035564at2759"/>
<keyword evidence="6" id="KW-0630">Potassium</keyword>
<comment type="caution">
    <text evidence="15">The sequence shown here is derived from an EMBL/GenBank/DDBJ whole genome shotgun (WGS) entry which is preliminary data.</text>
</comment>
<dbReference type="InterPro" id="IPR004345">
    <property type="entry name" value="TB2_DP1_HVA22"/>
</dbReference>
<dbReference type="SMART" id="SM00239">
    <property type="entry name" value="C2"/>
    <property type="match status" value="2"/>
</dbReference>
<dbReference type="PROSITE" id="PS50004">
    <property type="entry name" value="C2"/>
    <property type="match status" value="2"/>
</dbReference>
<dbReference type="Gene3D" id="1.10.287.70">
    <property type="match status" value="1"/>
</dbReference>
<keyword evidence="2" id="KW-0813">Transport</keyword>
<comment type="subcellular location">
    <subcellularLocation>
        <location evidence="1">Membrane</location>
        <topology evidence="1">Multi-pass membrane protein</topology>
    </subcellularLocation>
</comment>
<dbReference type="PANTHER" id="PTHR10027:SF10">
    <property type="entry name" value="SLOWPOKE 2, ISOFORM D"/>
    <property type="match status" value="1"/>
</dbReference>
<feature type="domain" description="RCK N-terminal" evidence="14">
    <location>
        <begin position="674"/>
        <end position="831"/>
    </location>
</feature>
<keyword evidence="7 12" id="KW-1133">Transmembrane helix</keyword>
<keyword evidence="9 12" id="KW-0472">Membrane</keyword>
<feature type="region of interest" description="Disordered" evidence="11">
    <location>
        <begin position="34"/>
        <end position="62"/>
    </location>
</feature>
<feature type="transmembrane region" description="Helical" evidence="12">
    <location>
        <begin position="1421"/>
        <end position="1440"/>
    </location>
</feature>
<dbReference type="EMBL" id="BEYU01000017">
    <property type="protein sequence ID" value="GBG25958.1"/>
    <property type="molecule type" value="Genomic_DNA"/>
</dbReference>
<feature type="transmembrane region" description="Helical" evidence="12">
    <location>
        <begin position="172"/>
        <end position="191"/>
    </location>
</feature>
<dbReference type="InterPro" id="IPR047871">
    <property type="entry name" value="K_chnl_Slo-like"/>
</dbReference>
<evidence type="ECO:0000256" key="1">
    <source>
        <dbReference type="ARBA" id="ARBA00004141"/>
    </source>
</evidence>
<keyword evidence="15" id="KW-0675">Receptor</keyword>
<dbReference type="InParanoid" id="A0A2R5G837"/>
<dbReference type="GO" id="GO:0016020">
    <property type="term" value="C:membrane"/>
    <property type="evidence" value="ECO:0007669"/>
    <property type="project" value="UniProtKB-SubCell"/>
</dbReference>
<reference evidence="15 16" key="1">
    <citation type="submission" date="2017-12" db="EMBL/GenBank/DDBJ databases">
        <title>Sequencing, de novo assembly and annotation of complete genome of a new Thraustochytrid species, strain FCC1311.</title>
        <authorList>
            <person name="Sedici K."/>
            <person name="Godart F."/>
            <person name="Aiese Cigliano R."/>
            <person name="Sanseverino W."/>
            <person name="Barakat M."/>
            <person name="Ortet P."/>
            <person name="Marechal E."/>
            <person name="Cagnac O."/>
            <person name="Amato A."/>
        </authorList>
    </citation>
    <scope>NUCLEOTIDE SEQUENCE [LARGE SCALE GENOMIC DNA]</scope>
</reference>
<dbReference type="InterPro" id="IPR003929">
    <property type="entry name" value="K_chnl_BK_asu"/>
</dbReference>
<evidence type="ECO:0000256" key="3">
    <source>
        <dbReference type="ARBA" id="ARBA00022538"/>
    </source>
</evidence>
<feature type="domain" description="C2" evidence="13">
    <location>
        <begin position="1198"/>
        <end position="1333"/>
    </location>
</feature>
<keyword evidence="5" id="KW-0631">Potassium channel</keyword>
<accession>A0A2R5G837</accession>
<dbReference type="Proteomes" id="UP000241890">
    <property type="component" value="Unassembled WGS sequence"/>
</dbReference>
<gene>
    <name evidence="15" type="ORF">FCC1311_021782</name>
</gene>
<evidence type="ECO:0000256" key="6">
    <source>
        <dbReference type="ARBA" id="ARBA00022958"/>
    </source>
</evidence>
<evidence type="ECO:0000256" key="9">
    <source>
        <dbReference type="ARBA" id="ARBA00023136"/>
    </source>
</evidence>
<organism evidence="15 16">
    <name type="scientific">Hondaea fermentalgiana</name>
    <dbReference type="NCBI Taxonomy" id="2315210"/>
    <lineage>
        <taxon>Eukaryota</taxon>
        <taxon>Sar</taxon>
        <taxon>Stramenopiles</taxon>
        <taxon>Bigyra</taxon>
        <taxon>Labyrinthulomycetes</taxon>
        <taxon>Thraustochytrida</taxon>
        <taxon>Thraustochytriidae</taxon>
        <taxon>Hondaea</taxon>
    </lineage>
</organism>
<evidence type="ECO:0000313" key="16">
    <source>
        <dbReference type="Proteomes" id="UP000241890"/>
    </source>
</evidence>
<dbReference type="Pfam" id="PF22614">
    <property type="entry name" value="Slo-like_RCK"/>
    <property type="match status" value="1"/>
</dbReference>